<dbReference type="AlphaFoldDB" id="A0A097QWI5"/>
<name>A0A097QWI5_9EURY</name>
<gene>
    <name evidence="1" type="ORF">TEU_10970</name>
</gene>
<dbReference type="HOGENOM" id="CLU_2313945_0_0_2"/>
<organism evidence="1 2">
    <name type="scientific">Thermococcus eurythermalis</name>
    <dbReference type="NCBI Taxonomy" id="1505907"/>
    <lineage>
        <taxon>Archaea</taxon>
        <taxon>Methanobacteriati</taxon>
        <taxon>Methanobacteriota</taxon>
        <taxon>Thermococci</taxon>
        <taxon>Thermococcales</taxon>
        <taxon>Thermococcaceae</taxon>
        <taxon>Thermococcus</taxon>
    </lineage>
</organism>
<dbReference type="Proteomes" id="UP000029980">
    <property type="component" value="Chromosome"/>
</dbReference>
<dbReference type="OrthoDB" id="85992at2157"/>
<evidence type="ECO:0000313" key="1">
    <source>
        <dbReference type="EMBL" id="AIU70811.1"/>
    </source>
</evidence>
<dbReference type="RefSeq" id="WP_050003769.1">
    <property type="nucleotide sequence ID" value="NZ_CP008887.1"/>
</dbReference>
<sequence length="102" mass="12286">MLAEMYRRYRVAKGEEKKKLAHELIMELARHSSQEPFWDEVKKLGLTPDKVKEVMLSLEERGEIEIKRSSDGRRLWVLTLRDIKRNPVKLDRWLALKKRQEK</sequence>
<dbReference type="GeneID" id="25153951"/>
<dbReference type="STRING" id="1505907.TEU_10970"/>
<proteinExistence type="predicted"/>
<reference evidence="1 2" key="1">
    <citation type="journal article" date="2015" name="Int. J. Syst. Evol. Microbiol.">
        <title>Thermococcus eurythermalis sp. nov., a conditional piezophilic hyperthermophilic archaeon with a wide temperature range isolated from an oil-immersed chimney in the Guaymas Basin.</title>
        <authorList>
            <person name="Zhao W."/>
            <person name="Zeng X."/>
            <person name="Xiao X."/>
        </authorList>
    </citation>
    <scope>NUCLEOTIDE SEQUENCE [LARGE SCALE GENOMIC DNA]</scope>
    <source>
        <strain evidence="1 2">A501</strain>
    </source>
</reference>
<accession>A0A097QWI5</accession>
<dbReference type="KEGG" id="teu:TEU_10970"/>
<keyword evidence="2" id="KW-1185">Reference proteome</keyword>
<evidence type="ECO:0000313" key="2">
    <source>
        <dbReference type="Proteomes" id="UP000029980"/>
    </source>
</evidence>
<dbReference type="EMBL" id="CP008887">
    <property type="protein sequence ID" value="AIU70811.1"/>
    <property type="molecule type" value="Genomic_DNA"/>
</dbReference>
<protein>
    <submittedName>
        <fullName evidence="1">Uncharacterized protein</fullName>
    </submittedName>
</protein>